<organism evidence="2 3">
    <name type="scientific">Portibacter lacus</name>
    <dbReference type="NCBI Taxonomy" id="1099794"/>
    <lineage>
        <taxon>Bacteria</taxon>
        <taxon>Pseudomonadati</taxon>
        <taxon>Bacteroidota</taxon>
        <taxon>Saprospiria</taxon>
        <taxon>Saprospirales</taxon>
        <taxon>Haliscomenobacteraceae</taxon>
        <taxon>Portibacter</taxon>
    </lineage>
</organism>
<comment type="caution">
    <text evidence="2">The sequence shown here is derived from an EMBL/GenBank/DDBJ whole genome shotgun (WGS) entry which is preliminary data.</text>
</comment>
<dbReference type="Gene3D" id="3.40.50.720">
    <property type="entry name" value="NAD(P)-binding Rossmann-like Domain"/>
    <property type="match status" value="1"/>
</dbReference>
<evidence type="ECO:0000313" key="3">
    <source>
        <dbReference type="Proteomes" id="UP001156666"/>
    </source>
</evidence>
<evidence type="ECO:0000259" key="1">
    <source>
        <dbReference type="Pfam" id="PF16363"/>
    </source>
</evidence>
<dbReference type="PRINTS" id="PR01713">
    <property type="entry name" value="NUCEPIMERASE"/>
</dbReference>
<dbReference type="InterPro" id="IPR036291">
    <property type="entry name" value="NAD(P)-bd_dom_sf"/>
</dbReference>
<evidence type="ECO:0000313" key="2">
    <source>
        <dbReference type="EMBL" id="GLR15925.1"/>
    </source>
</evidence>
<accession>A0AA37SL51</accession>
<reference evidence="2" key="2">
    <citation type="submission" date="2023-01" db="EMBL/GenBank/DDBJ databases">
        <title>Draft genome sequence of Portibacter lacus strain NBRC 108769.</title>
        <authorList>
            <person name="Sun Q."/>
            <person name="Mori K."/>
        </authorList>
    </citation>
    <scope>NUCLEOTIDE SEQUENCE</scope>
    <source>
        <strain evidence="2">NBRC 108769</strain>
    </source>
</reference>
<dbReference type="InterPro" id="IPR016040">
    <property type="entry name" value="NAD(P)-bd_dom"/>
</dbReference>
<dbReference type="RefSeq" id="WP_235295487.1">
    <property type="nucleotide sequence ID" value="NZ_BSOH01000002.1"/>
</dbReference>
<dbReference type="PANTHER" id="PTHR43000">
    <property type="entry name" value="DTDP-D-GLUCOSE 4,6-DEHYDRATASE-RELATED"/>
    <property type="match status" value="1"/>
</dbReference>
<proteinExistence type="predicted"/>
<dbReference type="EMBL" id="BSOH01000002">
    <property type="protein sequence ID" value="GLR15925.1"/>
    <property type="molecule type" value="Genomic_DNA"/>
</dbReference>
<sequence>MKKHVLVTGGAGFIGSTLAEELIKDEYKVTVVDNFDSFYDREIKERNITWLLKQENFRLIEIDIQDYNKLKSVLRNNIDIIVHIAAKAGVHESIKDPINCQKVNVVGTQNMLELAKEIGVNQFVFASSSSVYGVNPNTPWSEDDKSLKPISPYASSKLSCEMLGHVYSSLYDIRFLSLRFFTVYGPRQRPDLAIHKFACMIEKGEEITQYGDGSSRRDYTYIDDIINGVKSAIEYDKSNYEIINLGNNQTVSLSEMIEIISDVFGKKAMIKQLPDQPGDVRVTYANVSKAERLLNYKASTNFREGIVLFREWFMKNEIS</sequence>
<reference evidence="2" key="1">
    <citation type="journal article" date="2014" name="Int. J. Syst. Evol. Microbiol.">
        <title>Complete genome sequence of Corynebacterium casei LMG S-19264T (=DSM 44701T), isolated from a smear-ripened cheese.</title>
        <authorList>
            <consortium name="US DOE Joint Genome Institute (JGI-PGF)"/>
            <person name="Walter F."/>
            <person name="Albersmeier A."/>
            <person name="Kalinowski J."/>
            <person name="Ruckert C."/>
        </authorList>
    </citation>
    <scope>NUCLEOTIDE SEQUENCE</scope>
    <source>
        <strain evidence="2">NBRC 108769</strain>
    </source>
</reference>
<dbReference type="Proteomes" id="UP001156666">
    <property type="component" value="Unassembled WGS sequence"/>
</dbReference>
<name>A0AA37SL51_9BACT</name>
<feature type="domain" description="NAD(P)-binding" evidence="1">
    <location>
        <begin position="6"/>
        <end position="306"/>
    </location>
</feature>
<dbReference type="Gene3D" id="3.90.25.10">
    <property type="entry name" value="UDP-galactose 4-epimerase, domain 1"/>
    <property type="match status" value="1"/>
</dbReference>
<dbReference type="Pfam" id="PF16363">
    <property type="entry name" value="GDP_Man_Dehyd"/>
    <property type="match status" value="1"/>
</dbReference>
<dbReference type="AlphaFoldDB" id="A0AA37SL51"/>
<protein>
    <submittedName>
        <fullName evidence="2">Epimerase</fullName>
    </submittedName>
</protein>
<dbReference type="SUPFAM" id="SSF51735">
    <property type="entry name" value="NAD(P)-binding Rossmann-fold domains"/>
    <property type="match status" value="1"/>
</dbReference>
<gene>
    <name evidence="2" type="ORF">GCM10007940_05400</name>
</gene>
<keyword evidence="3" id="KW-1185">Reference proteome</keyword>